<evidence type="ECO:0000313" key="4">
    <source>
        <dbReference type="Proteomes" id="UP001203945"/>
    </source>
</evidence>
<evidence type="ECO:0000256" key="1">
    <source>
        <dbReference type="SAM" id="MobiDB-lite"/>
    </source>
</evidence>
<feature type="region of interest" description="Disordered" evidence="1">
    <location>
        <begin position="102"/>
        <end position="123"/>
    </location>
</feature>
<protein>
    <submittedName>
        <fullName evidence="3">Serine protease</fullName>
    </submittedName>
</protein>
<dbReference type="Pfam" id="PF13365">
    <property type="entry name" value="Trypsin_2"/>
    <property type="match status" value="1"/>
</dbReference>
<dbReference type="GO" id="GO:0008233">
    <property type="term" value="F:peptidase activity"/>
    <property type="evidence" value="ECO:0007669"/>
    <property type="project" value="UniProtKB-KW"/>
</dbReference>
<dbReference type="InterPro" id="IPR009003">
    <property type="entry name" value="Peptidase_S1_PA"/>
</dbReference>
<dbReference type="EMBL" id="JAKZEU010000002">
    <property type="protein sequence ID" value="MCQ0970220.1"/>
    <property type="molecule type" value="Genomic_DNA"/>
</dbReference>
<dbReference type="GO" id="GO:0006508">
    <property type="term" value="P:proteolysis"/>
    <property type="evidence" value="ECO:0007669"/>
    <property type="project" value="UniProtKB-KW"/>
</dbReference>
<sequence>MSDLSPDDAVRLSKSLSQAVDLHDLEQFVWQATGDRLFVEYVGPGLPLRKTLDRLIEALEQDGTTERLVQVVWRERPFKADLRQVLAELYPNVAQTGAVPSPVFELQSGGTPQQDAPPPTAPGLQRLIRPKLKQLDIRAWYDRMGKLMRQVCRIEFDQTGVGTGFLVGDGRVLTNWHVVDQIRSLGGADRMAVRFDYHKGADGDEPGEVMAVREVLDERPCAPSEIAGQADAEPGPDDLDYALLSLDKPTGDRGWITLRQPPPVAKDDPIVIVQHPQAATMKFALDDSAVEGFVHQNRRLRYRTNTEGGSSGSPCFNWDLDLVALHHLGDPTLTDPQYNQGIPIGLVLDSLNARVPGAIAEA</sequence>
<gene>
    <name evidence="3" type="ORF">MLD63_07275</name>
</gene>
<dbReference type="InterPro" id="IPR043504">
    <property type="entry name" value="Peptidase_S1_PA_chymotrypsin"/>
</dbReference>
<evidence type="ECO:0000259" key="2">
    <source>
        <dbReference type="Pfam" id="PF19955"/>
    </source>
</evidence>
<organism evidence="3 4">
    <name type="scientific">Paracoccus albicereus</name>
    <dbReference type="NCBI Taxonomy" id="2922394"/>
    <lineage>
        <taxon>Bacteria</taxon>
        <taxon>Pseudomonadati</taxon>
        <taxon>Pseudomonadota</taxon>
        <taxon>Alphaproteobacteria</taxon>
        <taxon>Rhodobacterales</taxon>
        <taxon>Paracoccaceae</taxon>
        <taxon>Paracoccus</taxon>
    </lineage>
</organism>
<dbReference type="Gene3D" id="2.40.10.10">
    <property type="entry name" value="Trypsin-like serine proteases"/>
    <property type="match status" value="2"/>
</dbReference>
<dbReference type="PANTHER" id="PTHR14389">
    <property type="entry name" value="SI:CH1073-475A24.1"/>
    <property type="match status" value="1"/>
</dbReference>
<reference evidence="3 4" key="1">
    <citation type="submission" date="2022-03" db="EMBL/GenBank/DDBJ databases">
        <authorList>
            <person name="He Y."/>
        </authorList>
    </citation>
    <scope>NUCLEOTIDE SEQUENCE [LARGE SCALE GENOMIC DNA]</scope>
    <source>
        <strain evidence="3 4">TK19116</strain>
    </source>
</reference>
<keyword evidence="4" id="KW-1185">Reference proteome</keyword>
<evidence type="ECO:0000313" key="3">
    <source>
        <dbReference type="EMBL" id="MCQ0970220.1"/>
    </source>
</evidence>
<keyword evidence="3" id="KW-0645">Protease</keyword>
<accession>A0ABT1MPK0</accession>
<dbReference type="Proteomes" id="UP001203945">
    <property type="component" value="Unassembled WGS sequence"/>
</dbReference>
<comment type="caution">
    <text evidence="3">The sequence shown here is derived from an EMBL/GenBank/DDBJ whole genome shotgun (WGS) entry which is preliminary data.</text>
</comment>
<dbReference type="PANTHER" id="PTHR14389:SF3">
    <property type="entry name" value="PROTEIN FAM111A-LIKE"/>
    <property type="match status" value="1"/>
</dbReference>
<dbReference type="SUPFAM" id="SSF50494">
    <property type="entry name" value="Trypsin-like serine proteases"/>
    <property type="match status" value="1"/>
</dbReference>
<proteinExistence type="predicted"/>
<name>A0ABT1MPK0_9RHOB</name>
<keyword evidence="3" id="KW-0378">Hydrolase</keyword>
<dbReference type="InterPro" id="IPR045430">
    <property type="entry name" value="EAD1"/>
</dbReference>
<dbReference type="Pfam" id="PF19955">
    <property type="entry name" value="EAD1"/>
    <property type="match status" value="1"/>
</dbReference>
<dbReference type="RefSeq" id="WP_255329203.1">
    <property type="nucleotide sequence ID" value="NZ_JAKZEU010000002.1"/>
</dbReference>
<feature type="domain" description="Effector-associated" evidence="2">
    <location>
        <begin position="4"/>
        <end position="89"/>
    </location>
</feature>